<sequence length="40" mass="4360">MATGASTCDLAILLIDARKGVLDQTRRHSFISTLLGINTW</sequence>
<name>A0A447QZU6_SALER</name>
<keyword evidence="2" id="KW-0548">Nucleotidyltransferase</keyword>
<reference evidence="2 3" key="1">
    <citation type="submission" date="2018-12" db="EMBL/GenBank/DDBJ databases">
        <authorList>
            <consortium name="Pathogen Informatics"/>
        </authorList>
    </citation>
    <scope>NUCLEOTIDE SEQUENCE [LARGE SCALE GENOMIC DNA]</scope>
    <source>
        <strain evidence="2 3">NCTC10047</strain>
    </source>
</reference>
<dbReference type="SUPFAM" id="SSF52540">
    <property type="entry name" value="P-loop containing nucleoside triphosphate hydrolases"/>
    <property type="match status" value="1"/>
</dbReference>
<dbReference type="GO" id="GO:0005525">
    <property type="term" value="F:GTP binding"/>
    <property type="evidence" value="ECO:0007669"/>
    <property type="project" value="InterPro"/>
</dbReference>
<dbReference type="InterPro" id="IPR027417">
    <property type="entry name" value="P-loop_NTPase"/>
</dbReference>
<dbReference type="GO" id="GO:0003924">
    <property type="term" value="F:GTPase activity"/>
    <property type="evidence" value="ECO:0007669"/>
    <property type="project" value="InterPro"/>
</dbReference>
<evidence type="ECO:0000313" key="3">
    <source>
        <dbReference type="Proteomes" id="UP000275676"/>
    </source>
</evidence>
<accession>A0A447QZU6</accession>
<dbReference type="EC" id="2.7.7.4" evidence="2"/>
<dbReference type="AlphaFoldDB" id="A0A447QZU6"/>
<organism evidence="2 3">
    <name type="scientific">Salmonella enterica subsp. arizonae</name>
    <dbReference type="NCBI Taxonomy" id="59203"/>
    <lineage>
        <taxon>Bacteria</taxon>
        <taxon>Pseudomonadati</taxon>
        <taxon>Pseudomonadota</taxon>
        <taxon>Gammaproteobacteria</taxon>
        <taxon>Enterobacterales</taxon>
        <taxon>Enterobacteriaceae</taxon>
        <taxon>Salmonella</taxon>
    </lineage>
</organism>
<dbReference type="Pfam" id="PF00009">
    <property type="entry name" value="GTP_EFTU"/>
    <property type="match status" value="1"/>
</dbReference>
<dbReference type="InterPro" id="IPR000795">
    <property type="entry name" value="T_Tr_GTP-bd_dom"/>
</dbReference>
<evidence type="ECO:0000313" key="2">
    <source>
        <dbReference type="EMBL" id="VEA75331.1"/>
    </source>
</evidence>
<dbReference type="GO" id="GO:0004781">
    <property type="term" value="F:sulfate adenylyltransferase (ATP) activity"/>
    <property type="evidence" value="ECO:0007669"/>
    <property type="project" value="UniProtKB-EC"/>
</dbReference>
<proteinExistence type="predicted"/>
<keyword evidence="2" id="KW-0808">Transferase</keyword>
<dbReference type="Gene3D" id="3.40.50.300">
    <property type="entry name" value="P-loop containing nucleotide triphosphate hydrolases"/>
    <property type="match status" value="1"/>
</dbReference>
<dbReference type="EMBL" id="LR134156">
    <property type="protein sequence ID" value="VEA75331.1"/>
    <property type="molecule type" value="Genomic_DNA"/>
</dbReference>
<gene>
    <name evidence="2" type="primary">cysN_2</name>
    <name evidence="2" type="ORF">NCTC10047_01157</name>
</gene>
<dbReference type="Proteomes" id="UP000275676">
    <property type="component" value="Chromosome"/>
</dbReference>
<evidence type="ECO:0000259" key="1">
    <source>
        <dbReference type="Pfam" id="PF00009"/>
    </source>
</evidence>
<protein>
    <submittedName>
        <fullName evidence="2">ATP sulfurylase</fullName>
        <ecNumber evidence="2">2.7.7.4</ecNumber>
    </submittedName>
</protein>
<feature type="domain" description="Tr-type G" evidence="1">
    <location>
        <begin position="1"/>
        <end position="38"/>
    </location>
</feature>